<gene>
    <name evidence="1" type="ORF">C8D98_2155</name>
</gene>
<dbReference type="RefSeq" id="WP_165871287.1">
    <property type="nucleotide sequence ID" value="NZ_SMGG01000005.1"/>
</dbReference>
<protein>
    <submittedName>
        <fullName evidence="1">Uncharacterized protein</fullName>
    </submittedName>
</protein>
<reference evidence="1 2" key="1">
    <citation type="submission" date="2019-03" db="EMBL/GenBank/DDBJ databases">
        <title>Genomic Encyclopedia of Type Strains, Phase IV (KMG-IV): sequencing the most valuable type-strain genomes for metagenomic binning, comparative biology and taxonomic classification.</title>
        <authorList>
            <person name="Goeker M."/>
        </authorList>
    </citation>
    <scope>NUCLEOTIDE SEQUENCE [LARGE SCALE GENOMIC DNA]</scope>
    <source>
        <strain evidence="1 2">DSM 24984</strain>
    </source>
</reference>
<keyword evidence="2" id="KW-1185">Reference proteome</keyword>
<comment type="caution">
    <text evidence="1">The sequence shown here is derived from an EMBL/GenBank/DDBJ whole genome shotgun (WGS) entry which is preliminary data.</text>
</comment>
<sequence>MDKYAIHIALTIFLGFLVLFCVNGGKPAERLAVNDSERVVSAGFVRQ</sequence>
<accession>A0A4R1K837</accession>
<organism evidence="1 2">
    <name type="scientific">Seleniivibrio woodruffii</name>
    <dbReference type="NCBI Taxonomy" id="1078050"/>
    <lineage>
        <taxon>Bacteria</taxon>
        <taxon>Pseudomonadati</taxon>
        <taxon>Deferribacterota</taxon>
        <taxon>Deferribacteres</taxon>
        <taxon>Deferribacterales</taxon>
        <taxon>Geovibrionaceae</taxon>
        <taxon>Seleniivibrio</taxon>
    </lineage>
</organism>
<dbReference type="AlphaFoldDB" id="A0A4R1K837"/>
<dbReference type="EMBL" id="SMGG01000005">
    <property type="protein sequence ID" value="TCK59983.1"/>
    <property type="molecule type" value="Genomic_DNA"/>
</dbReference>
<evidence type="ECO:0000313" key="2">
    <source>
        <dbReference type="Proteomes" id="UP000294614"/>
    </source>
</evidence>
<evidence type="ECO:0000313" key="1">
    <source>
        <dbReference type="EMBL" id="TCK59983.1"/>
    </source>
</evidence>
<proteinExistence type="predicted"/>
<name>A0A4R1K837_9BACT</name>
<dbReference type="Proteomes" id="UP000294614">
    <property type="component" value="Unassembled WGS sequence"/>
</dbReference>